<dbReference type="AlphaFoldDB" id="A0A414AT51"/>
<protein>
    <recommendedName>
        <fullName evidence="1">Phage tail fibre protein N-terminal domain-containing protein</fullName>
    </recommendedName>
</protein>
<feature type="domain" description="Phage tail fibre protein N-terminal" evidence="1">
    <location>
        <begin position="5"/>
        <end position="107"/>
    </location>
</feature>
<organism evidence="2 3">
    <name type="scientific">Enterocloster bolteae</name>
    <dbReference type="NCBI Taxonomy" id="208479"/>
    <lineage>
        <taxon>Bacteria</taxon>
        <taxon>Bacillati</taxon>
        <taxon>Bacillota</taxon>
        <taxon>Clostridia</taxon>
        <taxon>Lachnospirales</taxon>
        <taxon>Lachnospiraceae</taxon>
        <taxon>Enterocloster</taxon>
    </lineage>
</organism>
<reference evidence="2 3" key="1">
    <citation type="submission" date="2018-08" db="EMBL/GenBank/DDBJ databases">
        <title>A genome reference for cultivated species of the human gut microbiota.</title>
        <authorList>
            <person name="Zou Y."/>
            <person name="Xue W."/>
            <person name="Luo G."/>
        </authorList>
    </citation>
    <scope>NUCLEOTIDE SEQUENCE [LARGE SCALE GENOMIC DNA]</scope>
    <source>
        <strain evidence="2 3">AM35-14</strain>
    </source>
</reference>
<sequence length="130" mass="14337">MAAAKGVITVVGRRKLCKAHAGDLTLPKITQMAWGDGGVLEDGTPKQTTGEETGLHNLLLKKDIEAHTYVDDAQTTCRYTATLEAEELTGKEISEMGLYDEEGDLIAYRTFLRKGKDADIPQIYDMDEIF</sequence>
<comment type="caution">
    <text evidence="2">The sequence shown here is derived from an EMBL/GenBank/DDBJ whole genome shotgun (WGS) entry which is preliminary data.</text>
</comment>
<evidence type="ECO:0000313" key="3">
    <source>
        <dbReference type="Proteomes" id="UP000283975"/>
    </source>
</evidence>
<dbReference type="Proteomes" id="UP000283975">
    <property type="component" value="Unassembled WGS sequence"/>
</dbReference>
<dbReference type="EMBL" id="QSHZ01000020">
    <property type="protein sequence ID" value="RHC54714.1"/>
    <property type="molecule type" value="Genomic_DNA"/>
</dbReference>
<name>A0A414AT51_9FIRM</name>
<dbReference type="RefSeq" id="WP_002565351.1">
    <property type="nucleotide sequence ID" value="NZ_JAUUNS010000148.1"/>
</dbReference>
<gene>
    <name evidence="2" type="ORF">DW839_18650</name>
</gene>
<proteinExistence type="predicted"/>
<evidence type="ECO:0000259" key="1">
    <source>
        <dbReference type="Pfam" id="PF12571"/>
    </source>
</evidence>
<dbReference type="Pfam" id="PF12571">
    <property type="entry name" value="Phage_tail_fib"/>
    <property type="match status" value="1"/>
</dbReference>
<dbReference type="InterPro" id="IPR022225">
    <property type="entry name" value="Phage_tail_fibre_N"/>
</dbReference>
<evidence type="ECO:0000313" key="2">
    <source>
        <dbReference type="EMBL" id="RHC54714.1"/>
    </source>
</evidence>
<accession>A0A414AT51</accession>